<gene>
    <name evidence="1" type="primary">denB</name>
</gene>
<proteinExistence type="predicted"/>
<evidence type="ECO:0000313" key="1">
    <source>
        <dbReference type="EMBL" id="ADI55580.1"/>
    </source>
</evidence>
<keyword evidence="1" id="KW-0378">Hydrolase</keyword>
<keyword evidence="1" id="KW-0540">Nuclease</keyword>
<dbReference type="KEGG" id="vg:9384546"/>
<dbReference type="Proteomes" id="UP000201129">
    <property type="component" value="Segment"/>
</dbReference>
<keyword evidence="2" id="KW-1185">Reference proteome</keyword>
<protein>
    <submittedName>
        <fullName evidence="1">DenB DNA endonuclease IV</fullName>
    </submittedName>
</protein>
<accession>D7RMR4</accession>
<keyword evidence="1" id="KW-0255">Endonuclease</keyword>
<dbReference type="OrthoDB" id="13240at10239"/>
<organism evidence="1 2">
    <name type="scientific">Escherichia phage IME08</name>
    <dbReference type="NCBI Taxonomy" id="698728"/>
    <lineage>
        <taxon>Viruses</taxon>
        <taxon>Duplodnaviria</taxon>
        <taxon>Heunggongvirae</taxon>
        <taxon>Uroviricota</taxon>
        <taxon>Caudoviricetes</taxon>
        <taxon>Pantevenvirales</taxon>
        <taxon>Straboviridae</taxon>
        <taxon>Tevenvirinae</taxon>
        <taxon>Dhakavirus</taxon>
        <taxon>Dhakavirus ime08</taxon>
    </lineage>
</organism>
<dbReference type="GeneID" id="9384546"/>
<evidence type="ECO:0000313" key="2">
    <source>
        <dbReference type="Proteomes" id="UP000201129"/>
    </source>
</evidence>
<name>D7RMR4_9CAUD</name>
<dbReference type="EMBL" id="HM071924">
    <property type="protein sequence ID" value="ADI55580.1"/>
    <property type="molecule type" value="Genomic_DNA"/>
</dbReference>
<dbReference type="GO" id="GO:0004519">
    <property type="term" value="F:endonuclease activity"/>
    <property type="evidence" value="ECO:0007669"/>
    <property type="project" value="UniProtKB-KW"/>
</dbReference>
<sequence length="200" mass="22498">MTTEFITVNFIFEAFMVKTNPGLLRLAAMPTFTLKTSDLTGEMKVKIKDTVLYSLSQDPSQDKKEVLTRCVIATYAEYMVADWLKGYVNSGLEDHDDPYTYAWDVLAHPMYCGLRVEVKTHQSDSKWISCTTGYSGDFPYGTGINLGPLLNHKVADCIIIFDTSVNEAGDVLFTPKFSGDREAITKLVRKSNYNGWYLAL</sequence>
<reference evidence="1 2" key="1">
    <citation type="journal article" date="2011" name="Arch. Virol.">
        <title>The complete genome sequence of a novel T4-like bacteriophage, IME08.</title>
        <authorList>
            <person name="Jiang H."/>
            <person name="Jiang X."/>
            <person name="Wang S."/>
            <person name="Li C."/>
            <person name="Chen B."/>
            <person name="An X."/>
            <person name="Mi Z."/>
            <person name="Chen J."/>
            <person name="Tong Y."/>
        </authorList>
    </citation>
    <scope>NUCLEOTIDE SEQUENCE [LARGE SCALE GENOMIC DNA]</scope>
</reference>
<reference evidence="1 2" key="2">
    <citation type="journal article" date="2011" name="Virol. J.">
        <title>Sequence characteristics of T4-like bacteriophage IME08 benome termini revealed by high throughput sequencing.</title>
        <authorList>
            <person name="Jiang X."/>
            <person name="Jiang H."/>
            <person name="Li C."/>
            <person name="Wang S."/>
            <person name="Mi Z."/>
            <person name="An X."/>
            <person name="Chen J."/>
            <person name="Tong Y."/>
        </authorList>
    </citation>
    <scope>NUCLEOTIDE SEQUENCE [LARGE SCALE GENOMIC DNA]</scope>
</reference>
<dbReference type="RefSeq" id="YP_003734401.1">
    <property type="nucleotide sequence ID" value="NC_014260.1"/>
</dbReference>